<dbReference type="Proteomes" id="UP001642540">
    <property type="component" value="Unassembled WGS sequence"/>
</dbReference>
<proteinExistence type="predicted"/>
<evidence type="ECO:0000313" key="3">
    <source>
        <dbReference type="Proteomes" id="UP001642540"/>
    </source>
</evidence>
<evidence type="ECO:0000313" key="2">
    <source>
        <dbReference type="EMBL" id="CAL8112579.1"/>
    </source>
</evidence>
<feature type="chain" id="PRO_5045986689" evidence="1">
    <location>
        <begin position="23"/>
        <end position="286"/>
    </location>
</feature>
<comment type="caution">
    <text evidence="2">The sequence shown here is derived from an EMBL/GenBank/DDBJ whole genome shotgun (WGS) entry which is preliminary data.</text>
</comment>
<evidence type="ECO:0000256" key="1">
    <source>
        <dbReference type="SAM" id="SignalP"/>
    </source>
</evidence>
<keyword evidence="1" id="KW-0732">Signal</keyword>
<organism evidence="2 3">
    <name type="scientific">Orchesella dallaii</name>
    <dbReference type="NCBI Taxonomy" id="48710"/>
    <lineage>
        <taxon>Eukaryota</taxon>
        <taxon>Metazoa</taxon>
        <taxon>Ecdysozoa</taxon>
        <taxon>Arthropoda</taxon>
        <taxon>Hexapoda</taxon>
        <taxon>Collembola</taxon>
        <taxon>Entomobryomorpha</taxon>
        <taxon>Entomobryoidea</taxon>
        <taxon>Orchesellidae</taxon>
        <taxon>Orchesellinae</taxon>
        <taxon>Orchesella</taxon>
    </lineage>
</organism>
<keyword evidence="3" id="KW-1185">Reference proteome</keyword>
<sequence>MQPLRTVSVCFLITLTFSRISSYKETGIELYVQGNPYVEIYRHSSINKTCRNIKEYNINLIVGIKVDNLTQWNFNKKTKSIRACPDPCDSDVQSSVALNSVNKVIEIEIELYEKQKKKERTFVVKVQGCTHFNESLNEKCPIASIKVPKNQCVLGFFVDLVDPKERPTWTDADCAVKPYIFNVVEFRYGTPKLVDIKRWTWTFLRDQQFFVAFSPCHYCNDLEGITTTSTTIKGGESRPGKSSESNLQKSTLTSHLETKVNVIYPYYPQKYRNFRSIKSNKIIFCW</sequence>
<protein>
    <submittedName>
        <fullName evidence="2">Uncharacterized protein</fullName>
    </submittedName>
</protein>
<dbReference type="EMBL" id="CAXLJM020000048">
    <property type="protein sequence ID" value="CAL8112579.1"/>
    <property type="molecule type" value="Genomic_DNA"/>
</dbReference>
<name>A0ABP1QVQ1_9HEXA</name>
<reference evidence="2 3" key="1">
    <citation type="submission" date="2024-08" db="EMBL/GenBank/DDBJ databases">
        <authorList>
            <person name="Cucini C."/>
            <person name="Frati F."/>
        </authorList>
    </citation>
    <scope>NUCLEOTIDE SEQUENCE [LARGE SCALE GENOMIC DNA]</scope>
</reference>
<feature type="signal peptide" evidence="1">
    <location>
        <begin position="1"/>
        <end position="22"/>
    </location>
</feature>
<gene>
    <name evidence="2" type="ORF">ODALV1_LOCUS15710</name>
</gene>
<accession>A0ABP1QVQ1</accession>